<reference evidence="1" key="1">
    <citation type="submission" date="2020-03" db="EMBL/GenBank/DDBJ databases">
        <title>The deep terrestrial virosphere.</title>
        <authorList>
            <person name="Holmfeldt K."/>
            <person name="Nilsson E."/>
            <person name="Simone D."/>
            <person name="Lopez-Fernandez M."/>
            <person name="Wu X."/>
            <person name="de Brujin I."/>
            <person name="Lundin D."/>
            <person name="Andersson A."/>
            <person name="Bertilsson S."/>
            <person name="Dopson M."/>
        </authorList>
    </citation>
    <scope>NUCLEOTIDE SEQUENCE</scope>
    <source>
        <strain evidence="1">MM415B03183</strain>
    </source>
</reference>
<organism evidence="1">
    <name type="scientific">viral metagenome</name>
    <dbReference type="NCBI Taxonomy" id="1070528"/>
    <lineage>
        <taxon>unclassified sequences</taxon>
        <taxon>metagenomes</taxon>
        <taxon>organismal metagenomes</taxon>
    </lineage>
</organism>
<protein>
    <submittedName>
        <fullName evidence="1">Uncharacterized protein</fullName>
    </submittedName>
</protein>
<evidence type="ECO:0000313" key="1">
    <source>
        <dbReference type="EMBL" id="QJA92083.1"/>
    </source>
</evidence>
<dbReference type="AlphaFoldDB" id="A0A6M3LC85"/>
<dbReference type="EMBL" id="MT143036">
    <property type="protein sequence ID" value="QJA92083.1"/>
    <property type="molecule type" value="Genomic_DNA"/>
</dbReference>
<name>A0A6M3LC85_9ZZZZ</name>
<sequence length="134" mass="15051">MGKTYRKMYENASKSKAVKQLTPTYHEWKKENDQVIGAFVTKTEVQSRLGGAAYNQYLFDTDEGLIKFALGRMADSELSDQFVRGNIYSITYNGKEKIAGGRSVNRFSVEEIGIVDDLESEAEAPEAEAVKKPR</sequence>
<gene>
    <name evidence="1" type="ORF">MM415B03183_0007</name>
</gene>
<accession>A0A6M3LC85</accession>
<proteinExistence type="predicted"/>